<dbReference type="STRING" id="4781.A0A0P1B3F1"/>
<keyword evidence="2" id="KW-1185">Reference proteome</keyword>
<evidence type="ECO:0000313" key="1">
    <source>
        <dbReference type="EMBL" id="CEG48033.1"/>
    </source>
</evidence>
<dbReference type="RefSeq" id="XP_024584402.1">
    <property type="nucleotide sequence ID" value="XM_024719066.1"/>
</dbReference>
<dbReference type="Proteomes" id="UP000054928">
    <property type="component" value="Unassembled WGS sequence"/>
</dbReference>
<sequence length="121" mass="13249">METEFVAASETARELLGIQEMLKEVELAPTQPMSMHVDNQATICQIEGETSSLKAKHIDLRLKFVKDFARRGVDEMRYVRSELMLAHLLTKALKSAQACRAASARGVALVTAAGTRSRGGC</sequence>
<dbReference type="AlphaFoldDB" id="A0A0P1B3F1"/>
<dbReference type="GeneID" id="36400567"/>
<proteinExistence type="predicted"/>
<reference evidence="2" key="1">
    <citation type="submission" date="2014-09" db="EMBL/GenBank/DDBJ databases">
        <authorList>
            <person name="Sharma Rahul"/>
            <person name="Thines Marco"/>
        </authorList>
    </citation>
    <scope>NUCLEOTIDE SEQUENCE [LARGE SCALE GENOMIC DNA]</scope>
</reference>
<keyword evidence="1" id="KW-0808">Transferase</keyword>
<dbReference type="CDD" id="cd09272">
    <property type="entry name" value="RNase_HI_RT_Ty1"/>
    <property type="match status" value="1"/>
</dbReference>
<dbReference type="EMBL" id="CCYD01002887">
    <property type="protein sequence ID" value="CEG48033.1"/>
    <property type="molecule type" value="Genomic_DNA"/>
</dbReference>
<keyword evidence="1" id="KW-0695">RNA-directed DNA polymerase</keyword>
<keyword evidence="1" id="KW-0548">Nucleotidyltransferase</keyword>
<organism evidence="1 2">
    <name type="scientific">Plasmopara halstedii</name>
    <name type="common">Downy mildew of sunflower</name>
    <dbReference type="NCBI Taxonomy" id="4781"/>
    <lineage>
        <taxon>Eukaryota</taxon>
        <taxon>Sar</taxon>
        <taxon>Stramenopiles</taxon>
        <taxon>Oomycota</taxon>
        <taxon>Peronosporomycetes</taxon>
        <taxon>Peronosporales</taxon>
        <taxon>Peronosporaceae</taxon>
        <taxon>Plasmopara</taxon>
    </lineage>
</organism>
<evidence type="ECO:0000313" key="2">
    <source>
        <dbReference type="Proteomes" id="UP000054928"/>
    </source>
</evidence>
<dbReference type="OrthoDB" id="113257at2759"/>
<dbReference type="GO" id="GO:0003964">
    <property type="term" value="F:RNA-directed DNA polymerase activity"/>
    <property type="evidence" value="ECO:0007669"/>
    <property type="project" value="UniProtKB-KW"/>
</dbReference>
<name>A0A0P1B3F1_PLAHL</name>
<accession>A0A0P1B3F1</accession>
<protein>
    <submittedName>
        <fullName evidence="1">FOG: Transposon-encoded proteins with TYA, reverse transcriptase, integrase domains in various combinations</fullName>
    </submittedName>
</protein>